<organism evidence="1 2">
    <name type="scientific">Tanacetum coccineum</name>
    <dbReference type="NCBI Taxonomy" id="301880"/>
    <lineage>
        <taxon>Eukaryota</taxon>
        <taxon>Viridiplantae</taxon>
        <taxon>Streptophyta</taxon>
        <taxon>Embryophyta</taxon>
        <taxon>Tracheophyta</taxon>
        <taxon>Spermatophyta</taxon>
        <taxon>Magnoliopsida</taxon>
        <taxon>eudicotyledons</taxon>
        <taxon>Gunneridae</taxon>
        <taxon>Pentapetalae</taxon>
        <taxon>asterids</taxon>
        <taxon>campanulids</taxon>
        <taxon>Asterales</taxon>
        <taxon>Asteraceae</taxon>
        <taxon>Asteroideae</taxon>
        <taxon>Anthemideae</taxon>
        <taxon>Anthemidinae</taxon>
        <taxon>Tanacetum</taxon>
    </lineage>
</organism>
<proteinExistence type="predicted"/>
<comment type="caution">
    <text evidence="1">The sequence shown here is derived from an EMBL/GenBank/DDBJ whole genome shotgun (WGS) entry which is preliminary data.</text>
</comment>
<dbReference type="EMBL" id="BQNB010018147">
    <property type="protein sequence ID" value="GJT71193.1"/>
    <property type="molecule type" value="Genomic_DNA"/>
</dbReference>
<gene>
    <name evidence="1" type="ORF">Tco_1030479</name>
</gene>
<dbReference type="Proteomes" id="UP001151760">
    <property type="component" value="Unassembled WGS sequence"/>
</dbReference>
<evidence type="ECO:0000313" key="2">
    <source>
        <dbReference type="Proteomes" id="UP001151760"/>
    </source>
</evidence>
<accession>A0ABQ5G7I7</accession>
<sequence length="103" mass="11395">MIVSRLLGSAEYKKLMDVLVSLSFTIGWLGGFNVGQTEEELEYPYIQKIVDSHTLPFKELMKVISDVLIAPAKAATTNVKSSTPFVPYFTVRASAEDQVKKPA</sequence>
<keyword evidence="2" id="KW-1185">Reference proteome</keyword>
<reference evidence="1" key="2">
    <citation type="submission" date="2022-01" db="EMBL/GenBank/DDBJ databases">
        <authorList>
            <person name="Yamashiro T."/>
            <person name="Shiraishi A."/>
            <person name="Satake H."/>
            <person name="Nakayama K."/>
        </authorList>
    </citation>
    <scope>NUCLEOTIDE SEQUENCE</scope>
</reference>
<name>A0ABQ5G7I7_9ASTR</name>
<reference evidence="1" key="1">
    <citation type="journal article" date="2022" name="Int. J. Mol. Sci.">
        <title>Draft Genome of Tanacetum Coccineum: Genomic Comparison of Closely Related Tanacetum-Family Plants.</title>
        <authorList>
            <person name="Yamashiro T."/>
            <person name="Shiraishi A."/>
            <person name="Nakayama K."/>
            <person name="Satake H."/>
        </authorList>
    </citation>
    <scope>NUCLEOTIDE SEQUENCE</scope>
</reference>
<protein>
    <submittedName>
        <fullName evidence="1">Uncharacterized protein</fullName>
    </submittedName>
</protein>
<evidence type="ECO:0000313" key="1">
    <source>
        <dbReference type="EMBL" id="GJT71193.1"/>
    </source>
</evidence>